<organism evidence="1 2">
    <name type="scientific">Paraferrimonas sedimenticola</name>
    <dbReference type="NCBI Taxonomy" id="375674"/>
    <lineage>
        <taxon>Bacteria</taxon>
        <taxon>Pseudomonadati</taxon>
        <taxon>Pseudomonadota</taxon>
        <taxon>Gammaproteobacteria</taxon>
        <taxon>Alteromonadales</taxon>
        <taxon>Ferrimonadaceae</taxon>
        <taxon>Paraferrimonas</taxon>
    </lineage>
</organism>
<evidence type="ECO:0008006" key="3">
    <source>
        <dbReference type="Google" id="ProtNLM"/>
    </source>
</evidence>
<sequence length="92" mass="10697">MAQINIQRSHRLEAQQLRDLSEQMAHSLQTRYQLDWYWRGEQLHFERSGAKGVLTAAADSLNITLKLGLFYRPLAAQIQRAIEDKLDEMLSL</sequence>
<comment type="caution">
    <text evidence="1">The sequence shown here is derived from an EMBL/GenBank/DDBJ whole genome shotgun (WGS) entry which is preliminary data.</text>
</comment>
<dbReference type="NCBIfam" id="TIGR02610">
    <property type="entry name" value="PHA_gran_rgn"/>
    <property type="match status" value="1"/>
</dbReference>
<protein>
    <recommendedName>
        <fullName evidence="3">Polyhydroxyalkanoic acid system protein</fullName>
    </recommendedName>
</protein>
<proteinExistence type="predicted"/>
<dbReference type="Proteomes" id="UP001161422">
    <property type="component" value="Unassembled WGS sequence"/>
</dbReference>
<dbReference type="RefSeq" id="WP_095506449.1">
    <property type="nucleotide sequence ID" value="NZ_BSNC01000003.1"/>
</dbReference>
<evidence type="ECO:0000313" key="1">
    <source>
        <dbReference type="EMBL" id="GLP95883.1"/>
    </source>
</evidence>
<dbReference type="EMBL" id="BSNC01000003">
    <property type="protein sequence ID" value="GLP95883.1"/>
    <property type="molecule type" value="Genomic_DNA"/>
</dbReference>
<evidence type="ECO:0000313" key="2">
    <source>
        <dbReference type="Proteomes" id="UP001161422"/>
    </source>
</evidence>
<name>A0AA37RVW3_9GAMM</name>
<gene>
    <name evidence="1" type="ORF">GCM10007895_11890</name>
</gene>
<dbReference type="AlphaFoldDB" id="A0AA37RVW3"/>
<keyword evidence="2" id="KW-1185">Reference proteome</keyword>
<reference evidence="1" key="2">
    <citation type="submission" date="2023-01" db="EMBL/GenBank/DDBJ databases">
        <title>Draft genome sequence of Paraferrimonas sedimenticola strain NBRC 101628.</title>
        <authorList>
            <person name="Sun Q."/>
            <person name="Mori K."/>
        </authorList>
    </citation>
    <scope>NUCLEOTIDE SEQUENCE</scope>
    <source>
        <strain evidence="1">NBRC 101628</strain>
    </source>
</reference>
<dbReference type="InterPro" id="IPR013433">
    <property type="entry name" value="PHA_gran_rgn"/>
</dbReference>
<reference evidence="1" key="1">
    <citation type="journal article" date="2014" name="Int. J. Syst. Evol. Microbiol.">
        <title>Complete genome sequence of Corynebacterium casei LMG S-19264T (=DSM 44701T), isolated from a smear-ripened cheese.</title>
        <authorList>
            <consortium name="US DOE Joint Genome Institute (JGI-PGF)"/>
            <person name="Walter F."/>
            <person name="Albersmeier A."/>
            <person name="Kalinowski J."/>
            <person name="Ruckert C."/>
        </authorList>
    </citation>
    <scope>NUCLEOTIDE SEQUENCE</scope>
    <source>
        <strain evidence="1">NBRC 101628</strain>
    </source>
</reference>
<dbReference type="Pfam" id="PF09650">
    <property type="entry name" value="PHA_gran_rgn"/>
    <property type="match status" value="1"/>
</dbReference>
<accession>A0AA37RVW3</accession>